<dbReference type="EMBL" id="JBHUNE010000001">
    <property type="protein sequence ID" value="MFD2757049.1"/>
    <property type="molecule type" value="Genomic_DNA"/>
</dbReference>
<dbReference type="InterPro" id="IPR025110">
    <property type="entry name" value="AMP-bd_C"/>
</dbReference>
<comment type="similarity">
    <text evidence="1">Belongs to the ATP-dependent AMP-binding enzyme family.</text>
</comment>
<dbReference type="Gene3D" id="3.30.300.30">
    <property type="match status" value="1"/>
</dbReference>
<evidence type="ECO:0000313" key="5">
    <source>
        <dbReference type="EMBL" id="MFD2757049.1"/>
    </source>
</evidence>
<dbReference type="Pfam" id="PF00501">
    <property type="entry name" value="AMP-binding"/>
    <property type="match status" value="1"/>
</dbReference>
<name>A0ABW5UUH0_9MICO</name>
<reference evidence="6" key="1">
    <citation type="journal article" date="2019" name="Int. J. Syst. Evol. Microbiol.">
        <title>The Global Catalogue of Microorganisms (GCM) 10K type strain sequencing project: providing services to taxonomists for standard genome sequencing and annotation.</title>
        <authorList>
            <consortium name="The Broad Institute Genomics Platform"/>
            <consortium name="The Broad Institute Genome Sequencing Center for Infectious Disease"/>
            <person name="Wu L."/>
            <person name="Ma J."/>
        </authorList>
    </citation>
    <scope>NUCLEOTIDE SEQUENCE [LARGE SCALE GENOMIC DNA]</scope>
    <source>
        <strain evidence="6">TISTR 1514</strain>
    </source>
</reference>
<dbReference type="Pfam" id="PF13193">
    <property type="entry name" value="AMP-binding_C"/>
    <property type="match status" value="1"/>
</dbReference>
<feature type="domain" description="AMP-binding enzyme C-terminal" evidence="4">
    <location>
        <begin position="415"/>
        <end position="491"/>
    </location>
</feature>
<dbReference type="CDD" id="cd04433">
    <property type="entry name" value="AFD_class_I"/>
    <property type="match status" value="1"/>
</dbReference>
<evidence type="ECO:0000259" key="4">
    <source>
        <dbReference type="Pfam" id="PF13193"/>
    </source>
</evidence>
<dbReference type="SUPFAM" id="SSF56801">
    <property type="entry name" value="Acetyl-CoA synthetase-like"/>
    <property type="match status" value="1"/>
</dbReference>
<evidence type="ECO:0000313" key="6">
    <source>
        <dbReference type="Proteomes" id="UP001597492"/>
    </source>
</evidence>
<organism evidence="5 6">
    <name type="scientific">Gulosibacter faecalis</name>
    <dbReference type="NCBI Taxonomy" id="272240"/>
    <lineage>
        <taxon>Bacteria</taxon>
        <taxon>Bacillati</taxon>
        <taxon>Actinomycetota</taxon>
        <taxon>Actinomycetes</taxon>
        <taxon>Micrococcales</taxon>
        <taxon>Microbacteriaceae</taxon>
        <taxon>Gulosibacter</taxon>
    </lineage>
</organism>
<dbReference type="PANTHER" id="PTHR43201">
    <property type="entry name" value="ACYL-COA SYNTHETASE"/>
    <property type="match status" value="1"/>
</dbReference>
<dbReference type="InterPro" id="IPR000873">
    <property type="entry name" value="AMP-dep_synth/lig_dom"/>
</dbReference>
<comment type="caution">
    <text evidence="5">The sequence shown here is derived from an EMBL/GenBank/DDBJ whole genome shotgun (WGS) entry which is preliminary data.</text>
</comment>
<evidence type="ECO:0000256" key="1">
    <source>
        <dbReference type="ARBA" id="ARBA00006432"/>
    </source>
</evidence>
<feature type="domain" description="AMP-dependent synthetase/ligase" evidence="3">
    <location>
        <begin position="69"/>
        <end position="365"/>
    </location>
</feature>
<sequence length="514" mass="54387">MPFARALLETAEAHPDQLAIADAERTLDAAGLVDLAGRVSTLVETLTAEQARDGRAVAPPPEADGVPVIALVIDDAFDLARILAAVMCARAVVTVVDTVWPFAHRIDTVRRAQATLVVTDQPELRDALGEQGGPQTLSVAEFDARAGDSALASIQVRPDDEPFLLLFTSGTTNLPKGFIKNRANWRACIPVSLEHFGAAEGLITQAPGSLAYSLTLYALVEALGTGGGCLVARNFEPFAAAAQLEAGRADRFVGVPAAVHALAVLARRRPEALESLRWAITGGANLSGRMRDEFAAAVPHARLVSYFGAAEIGFIGWSDTGDGTRLRLFDGVEGQVRSPEGERLPYGELGTLFLNAPASCVPGYLASTTDVVLRGEDGWATVGDQARQLDERVVELVGRAGDVVATGGHKVALPEVERALAAVPGADRSCVVAVPHDVLGTELVALLEPAAGPWPPDKADLLARLRDALALQYVPRRFYTVDALPRTASGKVRRGEVTQRVTDDFDGLEGVTRL</sequence>
<protein>
    <submittedName>
        <fullName evidence="5">Class I adenylate-forming enzyme family protein</fullName>
    </submittedName>
</protein>
<dbReference type="Proteomes" id="UP001597492">
    <property type="component" value="Unassembled WGS sequence"/>
</dbReference>
<evidence type="ECO:0000256" key="2">
    <source>
        <dbReference type="ARBA" id="ARBA00022598"/>
    </source>
</evidence>
<keyword evidence="6" id="KW-1185">Reference proteome</keyword>
<dbReference type="PANTHER" id="PTHR43201:SF5">
    <property type="entry name" value="MEDIUM-CHAIN ACYL-COA LIGASE ACSF2, MITOCHONDRIAL"/>
    <property type="match status" value="1"/>
</dbReference>
<dbReference type="InterPro" id="IPR042099">
    <property type="entry name" value="ANL_N_sf"/>
</dbReference>
<keyword evidence="2" id="KW-0436">Ligase</keyword>
<dbReference type="InterPro" id="IPR045851">
    <property type="entry name" value="AMP-bd_C_sf"/>
</dbReference>
<proteinExistence type="inferred from homology"/>
<dbReference type="RefSeq" id="WP_019618852.1">
    <property type="nucleotide sequence ID" value="NZ_JBHUNE010000001.1"/>
</dbReference>
<dbReference type="Gene3D" id="3.40.50.12780">
    <property type="entry name" value="N-terminal domain of ligase-like"/>
    <property type="match status" value="1"/>
</dbReference>
<accession>A0ABW5UUH0</accession>
<evidence type="ECO:0000259" key="3">
    <source>
        <dbReference type="Pfam" id="PF00501"/>
    </source>
</evidence>
<gene>
    <name evidence="5" type="ORF">ACFSW7_01495</name>
</gene>